<feature type="compositionally biased region" description="Basic and acidic residues" evidence="1">
    <location>
        <begin position="7"/>
        <end position="16"/>
    </location>
</feature>
<evidence type="ECO:0000313" key="2">
    <source>
        <dbReference type="EMBL" id="ETP00200.1"/>
    </source>
</evidence>
<gene>
    <name evidence="2" type="ORF">F441_22380</name>
</gene>
<name>W2VPN9_PHYNI</name>
<dbReference type="EMBL" id="ANIX01004598">
    <property type="protein sequence ID" value="ETP00200.1"/>
    <property type="molecule type" value="Genomic_DNA"/>
</dbReference>
<reference evidence="2 3" key="1">
    <citation type="submission" date="2013-11" db="EMBL/GenBank/DDBJ databases">
        <title>The Genome Sequence of Phytophthora parasitica CJ01A1.</title>
        <authorList>
            <consortium name="The Broad Institute Genomics Platform"/>
            <person name="Russ C."/>
            <person name="Tyler B."/>
            <person name="Panabieres F."/>
            <person name="Shan W."/>
            <person name="Tripathy S."/>
            <person name="Grunwald N."/>
            <person name="Machado M."/>
            <person name="Johnson C.S."/>
            <person name="Walker B."/>
            <person name="Young S.K."/>
            <person name="Zeng Q."/>
            <person name="Gargeya S."/>
            <person name="Fitzgerald M."/>
            <person name="Haas B."/>
            <person name="Abouelleil A."/>
            <person name="Allen A.W."/>
            <person name="Alvarado L."/>
            <person name="Arachchi H.M."/>
            <person name="Berlin A.M."/>
            <person name="Chapman S.B."/>
            <person name="Gainer-Dewar J."/>
            <person name="Goldberg J."/>
            <person name="Griggs A."/>
            <person name="Gujja S."/>
            <person name="Hansen M."/>
            <person name="Howarth C."/>
            <person name="Imamovic A."/>
            <person name="Ireland A."/>
            <person name="Larimer J."/>
            <person name="McCowan C."/>
            <person name="Murphy C."/>
            <person name="Pearson M."/>
            <person name="Poon T.W."/>
            <person name="Priest M."/>
            <person name="Roberts A."/>
            <person name="Saif S."/>
            <person name="Shea T."/>
            <person name="Sisk P."/>
            <person name="Sykes S."/>
            <person name="Wortman J."/>
            <person name="Nusbaum C."/>
            <person name="Birren B."/>
        </authorList>
    </citation>
    <scope>NUCLEOTIDE SEQUENCE [LARGE SCALE GENOMIC DNA]</scope>
    <source>
        <strain evidence="2 3">CJ01A1</strain>
    </source>
</reference>
<feature type="region of interest" description="Disordered" evidence="1">
    <location>
        <begin position="1"/>
        <end position="20"/>
    </location>
</feature>
<proteinExistence type="predicted"/>
<dbReference type="Proteomes" id="UP000018958">
    <property type="component" value="Unassembled WGS sequence"/>
</dbReference>
<accession>W2VPN9</accession>
<dbReference type="AlphaFoldDB" id="W2VPN9"/>
<evidence type="ECO:0000256" key="1">
    <source>
        <dbReference type="SAM" id="MobiDB-lite"/>
    </source>
</evidence>
<organism evidence="2 3">
    <name type="scientific">Phytophthora nicotianae CJ01A1</name>
    <dbReference type="NCBI Taxonomy" id="1317063"/>
    <lineage>
        <taxon>Eukaryota</taxon>
        <taxon>Sar</taxon>
        <taxon>Stramenopiles</taxon>
        <taxon>Oomycota</taxon>
        <taxon>Peronosporomycetes</taxon>
        <taxon>Peronosporales</taxon>
        <taxon>Peronosporaceae</taxon>
        <taxon>Phytophthora</taxon>
    </lineage>
</organism>
<sequence length="86" mass="10000">MLVGRVHPRDEEVRRTQDRKRTKVSAQCVMAARRAGLRELSEQEPFEDFEVCSTFKALHADRRGKGGLRATDIKIPRNYREAMRSK</sequence>
<protein>
    <submittedName>
        <fullName evidence="2">Uncharacterized protein</fullName>
    </submittedName>
</protein>
<evidence type="ECO:0000313" key="3">
    <source>
        <dbReference type="Proteomes" id="UP000018958"/>
    </source>
</evidence>
<comment type="caution">
    <text evidence="2">The sequence shown here is derived from an EMBL/GenBank/DDBJ whole genome shotgun (WGS) entry which is preliminary data.</text>
</comment>